<evidence type="ECO:0000313" key="1">
    <source>
        <dbReference type="EnsemblPlants" id="AVESA.00010b.r2.2AG0252980.1.CDS"/>
    </source>
</evidence>
<accession>A0ACD5UIJ4</accession>
<dbReference type="EnsemblPlants" id="AVESA.00010b.r2.2AG0252980.1">
    <property type="protein sequence ID" value="AVESA.00010b.r2.2AG0252980.1.CDS"/>
    <property type="gene ID" value="AVESA.00010b.r2.2AG0252980"/>
</dbReference>
<name>A0ACD5UIJ4_AVESA</name>
<organism evidence="1 2">
    <name type="scientific">Avena sativa</name>
    <name type="common">Oat</name>
    <dbReference type="NCBI Taxonomy" id="4498"/>
    <lineage>
        <taxon>Eukaryota</taxon>
        <taxon>Viridiplantae</taxon>
        <taxon>Streptophyta</taxon>
        <taxon>Embryophyta</taxon>
        <taxon>Tracheophyta</taxon>
        <taxon>Spermatophyta</taxon>
        <taxon>Magnoliopsida</taxon>
        <taxon>Liliopsida</taxon>
        <taxon>Poales</taxon>
        <taxon>Poaceae</taxon>
        <taxon>BOP clade</taxon>
        <taxon>Pooideae</taxon>
        <taxon>Poodae</taxon>
        <taxon>Poeae</taxon>
        <taxon>Poeae Chloroplast Group 1 (Aveneae type)</taxon>
        <taxon>Aveninae</taxon>
        <taxon>Avena</taxon>
    </lineage>
</organism>
<reference evidence="1" key="2">
    <citation type="submission" date="2025-09" db="UniProtKB">
        <authorList>
            <consortium name="EnsemblPlants"/>
        </authorList>
    </citation>
    <scope>IDENTIFICATION</scope>
</reference>
<keyword evidence="2" id="KW-1185">Reference proteome</keyword>
<protein>
    <submittedName>
        <fullName evidence="1">Uncharacterized protein</fullName>
    </submittedName>
</protein>
<dbReference type="Proteomes" id="UP001732700">
    <property type="component" value="Chromosome 2A"/>
</dbReference>
<sequence>MGVLIRSILLVLFFTAEFDIEGGGPMKMKIEEANVDGFLSPQENGGYYRYAAPCVFYGSPLPRDIITQGEDKKKRRPHFLHVFICVPVAPGRSRVITTFPRNFGVWLDKIIPRWCYHIGQNAIFDSDMYLLHLEERNFAAAGVENWQKAVYVPTSSDKMVIAFRNWFRKHCKNQVGWAAPTVDQLPATPTKDKLMERYWSHVAQCRSCRAALKAMKATEVALQVAAVALVGFLAVAKGMPIVTSLLHRTAVASLAVLCFAASRWLASFVQNNFYFQDYVHAYM</sequence>
<evidence type="ECO:0000313" key="2">
    <source>
        <dbReference type="Proteomes" id="UP001732700"/>
    </source>
</evidence>
<reference evidence="1" key="1">
    <citation type="submission" date="2021-05" db="EMBL/GenBank/DDBJ databases">
        <authorList>
            <person name="Scholz U."/>
            <person name="Mascher M."/>
            <person name="Fiebig A."/>
        </authorList>
    </citation>
    <scope>NUCLEOTIDE SEQUENCE [LARGE SCALE GENOMIC DNA]</scope>
</reference>
<proteinExistence type="predicted"/>